<dbReference type="PANTHER" id="PTHR11819:SF195">
    <property type="entry name" value="SODIUM_GLUCOSE COTRANSPORTER 4"/>
    <property type="match status" value="1"/>
</dbReference>
<feature type="transmembrane region" description="Helical" evidence="8">
    <location>
        <begin position="359"/>
        <end position="388"/>
    </location>
</feature>
<feature type="transmembrane region" description="Helical" evidence="8">
    <location>
        <begin position="290"/>
        <end position="312"/>
    </location>
</feature>
<evidence type="ECO:0000256" key="3">
    <source>
        <dbReference type="ARBA" id="ARBA00022692"/>
    </source>
</evidence>
<dbReference type="Pfam" id="PF00474">
    <property type="entry name" value="SSF"/>
    <property type="match status" value="1"/>
</dbReference>
<evidence type="ECO:0000256" key="4">
    <source>
        <dbReference type="ARBA" id="ARBA00022989"/>
    </source>
</evidence>
<dbReference type="GO" id="GO:0022857">
    <property type="term" value="F:transmembrane transporter activity"/>
    <property type="evidence" value="ECO:0007669"/>
    <property type="project" value="InterPro"/>
</dbReference>
<reference evidence="9" key="1">
    <citation type="journal article" date="2008" name="Nature">
        <title>The amphioxus genome and the evolution of the chordate karyotype.</title>
        <authorList>
            <consortium name="US DOE Joint Genome Institute (JGI-PGF)"/>
            <person name="Putnam N.H."/>
            <person name="Butts T."/>
            <person name="Ferrier D.E.K."/>
            <person name="Furlong R.F."/>
            <person name="Hellsten U."/>
            <person name="Kawashima T."/>
            <person name="Robinson-Rechavi M."/>
            <person name="Shoguchi E."/>
            <person name="Terry A."/>
            <person name="Yu J.-K."/>
            <person name="Benito-Gutierrez E.L."/>
            <person name="Dubchak I."/>
            <person name="Garcia-Fernandez J."/>
            <person name="Gibson-Brown J.J."/>
            <person name="Grigoriev I.V."/>
            <person name="Horton A.C."/>
            <person name="de Jong P.J."/>
            <person name="Jurka J."/>
            <person name="Kapitonov V.V."/>
            <person name="Kohara Y."/>
            <person name="Kuroki Y."/>
            <person name="Lindquist E."/>
            <person name="Lucas S."/>
            <person name="Osoegawa K."/>
            <person name="Pennacchio L.A."/>
            <person name="Salamov A.A."/>
            <person name="Satou Y."/>
            <person name="Sauka-Spengler T."/>
            <person name="Schmutz J."/>
            <person name="Shin-I T."/>
            <person name="Toyoda A."/>
            <person name="Bronner-Fraser M."/>
            <person name="Fujiyama A."/>
            <person name="Holland L.Z."/>
            <person name="Holland P.W.H."/>
            <person name="Satoh N."/>
            <person name="Rokhsar D.S."/>
        </authorList>
    </citation>
    <scope>NUCLEOTIDE SEQUENCE [LARGE SCALE GENOMIC DNA]</scope>
    <source>
        <strain evidence="9">S238N-H82</strain>
        <tissue evidence="9">Testes</tissue>
    </source>
</reference>
<comment type="subcellular location">
    <subcellularLocation>
        <location evidence="1">Membrane</location>
        <topology evidence="1">Multi-pass membrane protein</topology>
    </subcellularLocation>
</comment>
<proteinExistence type="inferred from homology"/>
<feature type="transmembrane region" description="Helical" evidence="8">
    <location>
        <begin position="433"/>
        <end position="453"/>
    </location>
</feature>
<evidence type="ECO:0000256" key="8">
    <source>
        <dbReference type="SAM" id="Phobius"/>
    </source>
</evidence>
<feature type="transmembrane region" description="Helical" evidence="8">
    <location>
        <begin position="87"/>
        <end position="105"/>
    </location>
</feature>
<dbReference type="PROSITE" id="PS50283">
    <property type="entry name" value="NA_SOLUT_SYMP_3"/>
    <property type="match status" value="1"/>
</dbReference>
<dbReference type="InterPro" id="IPR001734">
    <property type="entry name" value="Na/solute_symporter"/>
</dbReference>
<name>C3Y2I4_BRAFL</name>
<feature type="transmembrane region" description="Helical" evidence="8">
    <location>
        <begin position="188"/>
        <end position="206"/>
    </location>
</feature>
<evidence type="ECO:0000256" key="6">
    <source>
        <dbReference type="RuleBase" id="RU362091"/>
    </source>
</evidence>
<feature type="transmembrane region" description="Helical" evidence="8">
    <location>
        <begin position="157"/>
        <end position="176"/>
    </location>
</feature>
<dbReference type="GO" id="GO:0016020">
    <property type="term" value="C:membrane"/>
    <property type="evidence" value="ECO:0007669"/>
    <property type="project" value="UniProtKB-SubCell"/>
</dbReference>
<keyword evidence="5 8" id="KW-0472">Membrane</keyword>
<evidence type="ECO:0000256" key="7">
    <source>
        <dbReference type="SAM" id="MobiDB-lite"/>
    </source>
</evidence>
<keyword evidence="4 8" id="KW-1133">Transmembrane helix</keyword>
<dbReference type="FunFam" id="1.20.1730.10:FF:000042">
    <property type="entry name" value="Uncharacterized protein"/>
    <property type="match status" value="1"/>
</dbReference>
<feature type="transmembrane region" description="Helical" evidence="8">
    <location>
        <begin position="474"/>
        <end position="499"/>
    </location>
</feature>
<feature type="transmembrane region" description="Helical" evidence="8">
    <location>
        <begin position="400"/>
        <end position="421"/>
    </location>
</feature>
<comment type="similarity">
    <text evidence="2 6">Belongs to the sodium:solute symporter (SSF) (TC 2.A.21) family.</text>
</comment>
<evidence type="ECO:0000256" key="2">
    <source>
        <dbReference type="ARBA" id="ARBA00006434"/>
    </source>
</evidence>
<dbReference type="eggNOG" id="KOG2349">
    <property type="taxonomic scope" value="Eukaryota"/>
</dbReference>
<feature type="transmembrane region" description="Helical" evidence="8">
    <location>
        <begin position="522"/>
        <end position="544"/>
    </location>
</feature>
<feature type="transmembrane region" description="Helical" evidence="8">
    <location>
        <begin position="48"/>
        <end position="67"/>
    </location>
</feature>
<evidence type="ECO:0000256" key="5">
    <source>
        <dbReference type="ARBA" id="ARBA00023136"/>
    </source>
</evidence>
<feature type="transmembrane region" description="Helical" evidence="8">
    <location>
        <begin position="252"/>
        <end position="270"/>
    </location>
</feature>
<keyword evidence="3 8" id="KW-0812">Transmembrane</keyword>
<dbReference type="InParanoid" id="C3Y2I4"/>
<gene>
    <name evidence="9" type="ORF">BRAFLDRAFT_96634</name>
</gene>
<feature type="transmembrane region" description="Helical" evidence="8">
    <location>
        <begin position="652"/>
        <end position="671"/>
    </location>
</feature>
<dbReference type="AlphaFoldDB" id="C3Y2I4"/>
<feature type="compositionally biased region" description="Basic and acidic residues" evidence="7">
    <location>
        <begin position="583"/>
        <end position="609"/>
    </location>
</feature>
<dbReference type="STRING" id="7739.C3Y2I4"/>
<feature type="transmembrane region" description="Helical" evidence="8">
    <location>
        <begin position="126"/>
        <end position="151"/>
    </location>
</feature>
<organism>
    <name type="scientific">Branchiostoma floridae</name>
    <name type="common">Florida lancelet</name>
    <name type="synonym">Amphioxus</name>
    <dbReference type="NCBI Taxonomy" id="7739"/>
    <lineage>
        <taxon>Eukaryota</taxon>
        <taxon>Metazoa</taxon>
        <taxon>Chordata</taxon>
        <taxon>Cephalochordata</taxon>
        <taxon>Leptocardii</taxon>
        <taxon>Amphioxiformes</taxon>
        <taxon>Branchiostomatidae</taxon>
        <taxon>Branchiostoma</taxon>
    </lineage>
</organism>
<accession>C3Y2I4</accession>
<evidence type="ECO:0000313" key="9">
    <source>
        <dbReference type="EMBL" id="EEN65539.1"/>
    </source>
</evidence>
<feature type="region of interest" description="Disordered" evidence="7">
    <location>
        <begin position="565"/>
        <end position="613"/>
    </location>
</feature>
<dbReference type="Gene3D" id="1.20.1730.10">
    <property type="entry name" value="Sodium/glucose cotransporter"/>
    <property type="match status" value="1"/>
</dbReference>
<dbReference type="EMBL" id="GG666481">
    <property type="protein sequence ID" value="EEN65539.1"/>
    <property type="molecule type" value="Genomic_DNA"/>
</dbReference>
<dbReference type="NCBIfam" id="TIGR00813">
    <property type="entry name" value="sss"/>
    <property type="match status" value="1"/>
</dbReference>
<sequence length="672" mass="74335">MAGVQIEVADIVIIVLYFILVLAVGLWSMWRSNRGSVKGYFLAGKNMWWFPVGASLFASNIGSEHFVGLAGTGAAAGIAVGQYEWNSLFIVLLLGWAFVPIYISAGVYTMPEYLTRRFGGQRLRTYLATLSLFLYIFTKISVNMYAGAVFVQQALDWDQYLSIIVLLAVTAVYTILGGLKAVIYTDTFQVVVMVIGGFILMIISFVEVGGMTGLAEKYFAAIPVTNNTALAACGAPKADAFHLFRPADDMHLPWPGALLGITALAIWYWCTDQVIVQRSLSAKNIHHAKAGSIVCGYLKILPVFMMVFPGMISRALYPDEVACVDPAKCMEVCRNPVGCSNIAYPKLVIELMPTGLRGLMLAVMMAALMSSLTSIFNSGSAVFTIDIWKRVRKQASERELMLVGRLLVLVMVGVSIVWIPILQGAKGAQLYQYLQLIQAVIGPPICCCFYWRWPGNGSTNPYRKLQTRIRITTLYLTVPQGTFWGLMAGLAVGLVRLIMEFAYGEPGCGEPDRRPAILSKVHFLHCGIIVFLVTFIVTVVVSLLTEPIPDEKLVGLTWSTMRKEQEKEAVEVPTENSDDIENPDEKNELPDNPEEVEKMEVDEKAGGKQDEDEAPPKWLRVYDFICGTTSSEADQSQQALPSIKEDPFWRRVLNINAIVCVTVAVFLFGFFF</sequence>
<protein>
    <submittedName>
        <fullName evidence="9">Uncharacterized protein</fullName>
    </submittedName>
</protein>
<dbReference type="InterPro" id="IPR038377">
    <property type="entry name" value="Na/Glc_symporter_sf"/>
</dbReference>
<dbReference type="PANTHER" id="PTHR11819">
    <property type="entry name" value="SOLUTE CARRIER FAMILY 5"/>
    <property type="match status" value="1"/>
</dbReference>
<feature type="transmembrane region" description="Helical" evidence="8">
    <location>
        <begin position="6"/>
        <end position="27"/>
    </location>
</feature>
<evidence type="ECO:0000256" key="1">
    <source>
        <dbReference type="ARBA" id="ARBA00004141"/>
    </source>
</evidence>